<gene>
    <name evidence="8" type="ORF">FISHEDRAFT_64069</name>
</gene>
<evidence type="ECO:0000256" key="3">
    <source>
        <dbReference type="ARBA" id="ARBA00022630"/>
    </source>
</evidence>
<dbReference type="Pfam" id="PF05199">
    <property type="entry name" value="GMC_oxred_C"/>
    <property type="match status" value="1"/>
</dbReference>
<proteinExistence type="inferred from homology"/>
<evidence type="ECO:0000256" key="5">
    <source>
        <dbReference type="PIRSR" id="PIRSR000137-1"/>
    </source>
</evidence>
<dbReference type="PROSITE" id="PS00624">
    <property type="entry name" value="GMC_OXRED_2"/>
    <property type="match status" value="1"/>
</dbReference>
<feature type="active site" description="Proton donor" evidence="5">
    <location>
        <position position="495"/>
    </location>
</feature>
<evidence type="ECO:0000256" key="1">
    <source>
        <dbReference type="ARBA" id="ARBA00001974"/>
    </source>
</evidence>
<dbReference type="InterPro" id="IPR012132">
    <property type="entry name" value="GMC_OxRdtase"/>
</dbReference>
<dbReference type="InterPro" id="IPR000172">
    <property type="entry name" value="GMC_OxRdtase_N"/>
</dbReference>
<dbReference type="OrthoDB" id="269227at2759"/>
<name>A0A0D7AIZ9_9AGAR</name>
<dbReference type="Pfam" id="PF00732">
    <property type="entry name" value="GMC_oxred_N"/>
    <property type="match status" value="1"/>
</dbReference>
<accession>A0A0D7AIZ9</accession>
<reference evidence="8 9" key="1">
    <citation type="journal article" date="2015" name="Fungal Genet. Biol.">
        <title>Evolution of novel wood decay mechanisms in Agaricales revealed by the genome sequences of Fistulina hepatica and Cylindrobasidium torrendii.</title>
        <authorList>
            <person name="Floudas D."/>
            <person name="Held B.W."/>
            <person name="Riley R."/>
            <person name="Nagy L.G."/>
            <person name="Koehler G."/>
            <person name="Ransdell A.S."/>
            <person name="Younus H."/>
            <person name="Chow J."/>
            <person name="Chiniquy J."/>
            <person name="Lipzen A."/>
            <person name="Tritt A."/>
            <person name="Sun H."/>
            <person name="Haridas S."/>
            <person name="LaButti K."/>
            <person name="Ohm R.A."/>
            <person name="Kues U."/>
            <person name="Blanchette R.A."/>
            <person name="Grigoriev I.V."/>
            <person name="Minto R.E."/>
            <person name="Hibbett D.S."/>
        </authorList>
    </citation>
    <scope>NUCLEOTIDE SEQUENCE [LARGE SCALE GENOMIC DNA]</scope>
    <source>
        <strain evidence="8 9">ATCC 64428</strain>
    </source>
</reference>
<dbReference type="SUPFAM" id="SSF54373">
    <property type="entry name" value="FAD-linked reductases, C-terminal domain"/>
    <property type="match status" value="1"/>
</dbReference>
<evidence type="ECO:0000256" key="6">
    <source>
        <dbReference type="PIRSR" id="PIRSR000137-2"/>
    </source>
</evidence>
<feature type="domain" description="Glucose-methanol-choline oxidoreductase N-terminal" evidence="7">
    <location>
        <begin position="253"/>
        <end position="267"/>
    </location>
</feature>
<comment type="similarity">
    <text evidence="2">Belongs to the GMC oxidoreductase family.</text>
</comment>
<dbReference type="AlphaFoldDB" id="A0A0D7AIZ9"/>
<dbReference type="InterPro" id="IPR036188">
    <property type="entry name" value="FAD/NAD-bd_sf"/>
</dbReference>
<dbReference type="Pfam" id="PF13450">
    <property type="entry name" value="NAD_binding_8"/>
    <property type="match status" value="1"/>
</dbReference>
<dbReference type="GO" id="GO:0050660">
    <property type="term" value="F:flavin adenine dinucleotide binding"/>
    <property type="evidence" value="ECO:0007669"/>
    <property type="project" value="InterPro"/>
</dbReference>
<dbReference type="Gene3D" id="3.30.560.10">
    <property type="entry name" value="Glucose Oxidase, domain 3"/>
    <property type="match status" value="1"/>
</dbReference>
<evidence type="ECO:0000256" key="2">
    <source>
        <dbReference type="ARBA" id="ARBA00010790"/>
    </source>
</evidence>
<dbReference type="PIRSF" id="PIRSF000137">
    <property type="entry name" value="Alcohol_oxidase"/>
    <property type="match status" value="1"/>
</dbReference>
<comment type="cofactor">
    <cofactor evidence="1 6">
        <name>FAD</name>
        <dbReference type="ChEBI" id="CHEBI:57692"/>
    </cofactor>
</comment>
<dbReference type="GO" id="GO:0016614">
    <property type="term" value="F:oxidoreductase activity, acting on CH-OH group of donors"/>
    <property type="evidence" value="ECO:0007669"/>
    <property type="project" value="InterPro"/>
</dbReference>
<organism evidence="8 9">
    <name type="scientific">Fistulina hepatica ATCC 64428</name>
    <dbReference type="NCBI Taxonomy" id="1128425"/>
    <lineage>
        <taxon>Eukaryota</taxon>
        <taxon>Fungi</taxon>
        <taxon>Dikarya</taxon>
        <taxon>Basidiomycota</taxon>
        <taxon>Agaricomycotina</taxon>
        <taxon>Agaricomycetes</taxon>
        <taxon>Agaricomycetidae</taxon>
        <taxon>Agaricales</taxon>
        <taxon>Fistulinaceae</taxon>
        <taxon>Fistulina</taxon>
    </lineage>
</organism>
<feature type="active site" description="Proton acceptor" evidence="5">
    <location>
        <position position="538"/>
    </location>
</feature>
<dbReference type="PANTHER" id="PTHR11552">
    <property type="entry name" value="GLUCOSE-METHANOL-CHOLINE GMC OXIDOREDUCTASE"/>
    <property type="match status" value="1"/>
</dbReference>
<dbReference type="EMBL" id="KN881648">
    <property type="protein sequence ID" value="KIY51724.1"/>
    <property type="molecule type" value="Genomic_DNA"/>
</dbReference>
<dbReference type="PANTHER" id="PTHR11552:SF147">
    <property type="entry name" value="CHOLINE DEHYDROGENASE, MITOCHONDRIAL"/>
    <property type="match status" value="1"/>
</dbReference>
<keyword evidence="9" id="KW-1185">Reference proteome</keyword>
<evidence type="ECO:0000256" key="4">
    <source>
        <dbReference type="ARBA" id="ARBA00022827"/>
    </source>
</evidence>
<dbReference type="SUPFAM" id="SSF51905">
    <property type="entry name" value="FAD/NAD(P)-binding domain"/>
    <property type="match status" value="1"/>
</dbReference>
<dbReference type="InterPro" id="IPR007867">
    <property type="entry name" value="GMC_OxRtase_C"/>
</dbReference>
<feature type="binding site" evidence="6">
    <location>
        <position position="212"/>
    </location>
    <ligand>
        <name>FAD</name>
        <dbReference type="ChEBI" id="CHEBI:57692"/>
    </ligand>
</feature>
<dbReference type="Proteomes" id="UP000054144">
    <property type="component" value="Unassembled WGS sequence"/>
</dbReference>
<keyword evidence="4 6" id="KW-0274">FAD</keyword>
<sequence length="561" mass="61842">MALTERSSLLTVQRMSALLRRTAEYDVIIVGGGTSGCVLAARLSEDPNIRVLLLEAGGSGKNLLPANIPFAYGLLFRSKHDYGIRTEPQKFAHGRSQYFPRGKHPSSCWAQYGAPSDYDEWASITGDDAWSWKSFGRYFAKFEKCVNDPDYPFDITARGINGPVQVGYFSSISNISKSFINACVNVGIPHSSDFNGRQGTLGVNRVATHTQVLKILFDESGESLRAVGVEFAPEKGGPALHAYARKDVILSAGAIHSPHILMLSGVGPADHLRQYKINVLRDFPEVGSNLVDHPTVDLIFRCKRNESYKFFKPKSVAEALKLSYSMLQYTLFGTGPCATNLAEAAAFVRVDDKTLFPPEEFPDIIPDTTSGHSAPDLECYSTPIAYREHGATLFNGHAFALHVYNVRPTSVGTVRLRSADPRDVPSVDPNYLSTDEDVEKLVRGIQLLLKIVRTQPLVEHLDQTYAGNELNHDLFTKSDAGLREFLRDHVETLYHPSCTLKMAPQELGGVVDTKLRVYGISGLRVCDASVFTKIVSGHTAGTCFALAEKLSDELREEYRTS</sequence>
<feature type="binding site" evidence="6">
    <location>
        <begin position="34"/>
        <end position="35"/>
    </location>
    <ligand>
        <name>FAD</name>
        <dbReference type="ChEBI" id="CHEBI:57692"/>
    </ligand>
</feature>
<dbReference type="Gene3D" id="3.50.50.60">
    <property type="entry name" value="FAD/NAD(P)-binding domain"/>
    <property type="match status" value="1"/>
</dbReference>
<evidence type="ECO:0000313" key="8">
    <source>
        <dbReference type="EMBL" id="KIY51724.1"/>
    </source>
</evidence>
<evidence type="ECO:0000259" key="7">
    <source>
        <dbReference type="PROSITE" id="PS00624"/>
    </source>
</evidence>
<protein>
    <submittedName>
        <fullName evidence="8">Alcohol oxidase</fullName>
    </submittedName>
</protein>
<evidence type="ECO:0000313" key="9">
    <source>
        <dbReference type="Proteomes" id="UP000054144"/>
    </source>
</evidence>
<keyword evidence="3" id="KW-0285">Flavoprotein</keyword>